<dbReference type="EMBL" id="JH000318">
    <property type="protein sequence ID" value="EGW02982.1"/>
    <property type="molecule type" value="Genomic_DNA"/>
</dbReference>
<organism evidence="1 2">
    <name type="scientific">Cricetulus griseus</name>
    <name type="common">Chinese hamster</name>
    <name type="synonym">Cricetulus barabensis griseus</name>
    <dbReference type="NCBI Taxonomy" id="10029"/>
    <lineage>
        <taxon>Eukaryota</taxon>
        <taxon>Metazoa</taxon>
        <taxon>Chordata</taxon>
        <taxon>Craniata</taxon>
        <taxon>Vertebrata</taxon>
        <taxon>Euteleostomi</taxon>
        <taxon>Mammalia</taxon>
        <taxon>Eutheria</taxon>
        <taxon>Euarchontoglires</taxon>
        <taxon>Glires</taxon>
        <taxon>Rodentia</taxon>
        <taxon>Myomorpha</taxon>
        <taxon>Muroidea</taxon>
        <taxon>Cricetidae</taxon>
        <taxon>Cricetinae</taxon>
        <taxon>Cricetulus</taxon>
    </lineage>
</organism>
<evidence type="ECO:0000313" key="1">
    <source>
        <dbReference type="EMBL" id="EGW02982.1"/>
    </source>
</evidence>
<gene>
    <name evidence="1" type="ORF">I79_009003</name>
</gene>
<sequence>MRLTYLNRYFGLTRFPFPVQVGLVSPLKTLSEQKSQGRENSGLAAQAGSHLRWHSHLDSHLHQDICFSWLPILNLRLVN</sequence>
<protein>
    <submittedName>
        <fullName evidence="1">Uncharacterized protein</fullName>
    </submittedName>
</protein>
<accession>G3HEL6</accession>
<proteinExistence type="predicted"/>
<dbReference type="AlphaFoldDB" id="G3HEL6"/>
<dbReference type="Proteomes" id="UP000001075">
    <property type="component" value="Unassembled WGS sequence"/>
</dbReference>
<name>G3HEL6_CRIGR</name>
<dbReference type="InParanoid" id="G3HEL6"/>
<evidence type="ECO:0000313" key="2">
    <source>
        <dbReference type="Proteomes" id="UP000001075"/>
    </source>
</evidence>
<reference evidence="2" key="1">
    <citation type="journal article" date="2011" name="Nat. Biotechnol.">
        <title>The genomic sequence of the Chinese hamster ovary (CHO)-K1 cell line.</title>
        <authorList>
            <person name="Xu X."/>
            <person name="Nagarajan H."/>
            <person name="Lewis N.E."/>
            <person name="Pan S."/>
            <person name="Cai Z."/>
            <person name="Liu X."/>
            <person name="Chen W."/>
            <person name="Xie M."/>
            <person name="Wang W."/>
            <person name="Hammond S."/>
            <person name="Andersen M.R."/>
            <person name="Neff N."/>
            <person name="Passarelli B."/>
            <person name="Koh W."/>
            <person name="Fan H.C."/>
            <person name="Wang J."/>
            <person name="Gui Y."/>
            <person name="Lee K.H."/>
            <person name="Betenbaugh M.J."/>
            <person name="Quake S.R."/>
            <person name="Famili I."/>
            <person name="Palsson B.O."/>
            <person name="Wang J."/>
        </authorList>
    </citation>
    <scope>NUCLEOTIDE SEQUENCE [LARGE SCALE GENOMIC DNA]</scope>
    <source>
        <strain evidence="2">CHO K1 cell line</strain>
    </source>
</reference>